<feature type="transmembrane region" description="Helical" evidence="1">
    <location>
        <begin position="157"/>
        <end position="179"/>
    </location>
</feature>
<proteinExistence type="predicted"/>
<protein>
    <recommendedName>
        <fullName evidence="4">Transmembrane protein</fullName>
    </recommendedName>
</protein>
<evidence type="ECO:0000256" key="1">
    <source>
        <dbReference type="SAM" id="Phobius"/>
    </source>
</evidence>
<accession>A0ABY9YMJ0</accession>
<keyword evidence="1" id="KW-0472">Membrane</keyword>
<dbReference type="EMBL" id="CP115541">
    <property type="protein sequence ID" value="WNH52099.1"/>
    <property type="molecule type" value="Genomic_DNA"/>
</dbReference>
<gene>
    <name evidence="2" type="ORF">PDM29_17425</name>
</gene>
<dbReference type="RefSeq" id="WP_311191304.1">
    <property type="nucleotide sequence ID" value="NZ_CP115541.1"/>
</dbReference>
<sequence length="240" mass="27666">MDMQVADSAPQLTQERQFDLTFSWLYEQVQAYTSTSIYPKATRLERWSLWLGLVATGAGLTVAALPAVIEPGLWMMKALRLCLAIEIGGFVLSFVLMLSREGQQYIKPRLTHAIEMDDAFRHWQSMVERVREYPKDEREHRLRFVNRLRVNMTDRMGLMYGGLQKLGPFPVLIAFYLQFRNWKWGDWAGAFDVNLVSGILMFALVLLYVMGWVFIGIKVRLDTYANLLEASLAEATEGRE</sequence>
<organism evidence="2 3">
    <name type="scientific">Stenotrophomonas oahuensis</name>
    <dbReference type="NCBI Taxonomy" id="3003271"/>
    <lineage>
        <taxon>Bacteria</taxon>
        <taxon>Pseudomonadati</taxon>
        <taxon>Pseudomonadota</taxon>
        <taxon>Gammaproteobacteria</taxon>
        <taxon>Lysobacterales</taxon>
        <taxon>Lysobacteraceae</taxon>
        <taxon>Stenotrophomonas</taxon>
    </lineage>
</organism>
<keyword evidence="1" id="KW-1133">Transmembrane helix</keyword>
<feature type="transmembrane region" description="Helical" evidence="1">
    <location>
        <begin position="78"/>
        <end position="99"/>
    </location>
</feature>
<evidence type="ECO:0000313" key="2">
    <source>
        <dbReference type="EMBL" id="WNH52099.1"/>
    </source>
</evidence>
<reference evidence="2 3" key="1">
    <citation type="submission" date="2022-12" db="EMBL/GenBank/DDBJ databases">
        <title>Two new species, Stenotrophomonas aracearum and Stenotrophomonas oahuensis, isolated from Anthurium (Araceae family) in Hawaii.</title>
        <authorList>
            <person name="Chunag S.C."/>
            <person name="Dobhal S."/>
            <person name="Alvarez A."/>
            <person name="Arif M."/>
        </authorList>
    </citation>
    <scope>NUCLEOTIDE SEQUENCE [LARGE SCALE GENOMIC DNA]</scope>
    <source>
        <strain evidence="2 3">A5586</strain>
    </source>
</reference>
<evidence type="ECO:0008006" key="4">
    <source>
        <dbReference type="Google" id="ProtNLM"/>
    </source>
</evidence>
<name>A0ABY9YMJ0_9GAMM</name>
<keyword evidence="1" id="KW-0812">Transmembrane</keyword>
<feature type="transmembrane region" description="Helical" evidence="1">
    <location>
        <begin position="199"/>
        <end position="217"/>
    </location>
</feature>
<feature type="transmembrane region" description="Helical" evidence="1">
    <location>
        <begin position="47"/>
        <end position="66"/>
    </location>
</feature>
<evidence type="ECO:0000313" key="3">
    <source>
        <dbReference type="Proteomes" id="UP001302072"/>
    </source>
</evidence>
<dbReference type="Proteomes" id="UP001302072">
    <property type="component" value="Chromosome"/>
</dbReference>
<keyword evidence="3" id="KW-1185">Reference proteome</keyword>